<dbReference type="Proteomes" id="UP001304534">
    <property type="component" value="Chromosome"/>
</dbReference>
<dbReference type="EMBL" id="CP103840">
    <property type="protein sequence ID" value="WOB25909.1"/>
    <property type="molecule type" value="Genomic_DNA"/>
</dbReference>
<keyword evidence="2" id="KW-1185">Reference proteome</keyword>
<reference evidence="1 2" key="1">
    <citation type="submission" date="2022-08" db="EMBL/GenBank/DDBJ databases">
        <title>Whole genome sequencing-based tracing of a 2022 introduction and outbreak of Xanthomonas hortorum pv. pelargonii.</title>
        <authorList>
            <person name="Iruegas-Bocardo F."/>
            <person name="Weisberg A.K."/>
            <person name="Riutta E.R."/>
            <person name="Kilday K."/>
            <person name="Bonkowski J.C."/>
            <person name="Creswell T."/>
            <person name="Daughtrey M.L."/>
            <person name="Rane K."/>
            <person name="Grunwald N.J."/>
            <person name="Chang J.H."/>
            <person name="Putnam M.L."/>
        </authorList>
    </citation>
    <scope>NUCLEOTIDE SEQUENCE [LARGE SCALE GENOMIC DNA]</scope>
    <source>
        <strain evidence="1 2">22-325</strain>
    </source>
</reference>
<gene>
    <name evidence="1" type="ORF">NYR99_19880</name>
</gene>
<organism evidence="1 2">
    <name type="scientific">Xanthomonas dyei</name>
    <dbReference type="NCBI Taxonomy" id="743699"/>
    <lineage>
        <taxon>Bacteria</taxon>
        <taxon>Pseudomonadati</taxon>
        <taxon>Pseudomonadota</taxon>
        <taxon>Gammaproteobacteria</taxon>
        <taxon>Lysobacterales</taxon>
        <taxon>Lysobacteraceae</taxon>
        <taxon>Xanthomonas</taxon>
    </lineage>
</organism>
<proteinExistence type="predicted"/>
<sequence>MATQPKVKSPKIKAADFEDKVWAIEGVRIVLRVDQNTLVEDYSYKKAADESWRIKELIDKRIEKCVGATPIVVVQGDGEEPHGRVILRTLRTGYKP</sequence>
<dbReference type="GeneID" id="95586181"/>
<name>A0ABZ0DCX1_9XANT</name>
<evidence type="ECO:0008006" key="3">
    <source>
        <dbReference type="Google" id="ProtNLM"/>
    </source>
</evidence>
<accession>A0ABZ0DCX1</accession>
<evidence type="ECO:0000313" key="1">
    <source>
        <dbReference type="EMBL" id="WOB25909.1"/>
    </source>
</evidence>
<dbReference type="RefSeq" id="WP_316688856.1">
    <property type="nucleotide sequence ID" value="NZ_CP103837.1"/>
</dbReference>
<evidence type="ECO:0000313" key="2">
    <source>
        <dbReference type="Proteomes" id="UP001304534"/>
    </source>
</evidence>
<protein>
    <recommendedName>
        <fullName evidence="3">ParB/Sulfiredoxin domain-containing protein</fullName>
    </recommendedName>
</protein>